<dbReference type="Pfam" id="PF01225">
    <property type="entry name" value="Mur_ligase"/>
    <property type="match status" value="1"/>
</dbReference>
<evidence type="ECO:0000256" key="9">
    <source>
        <dbReference type="RuleBase" id="RU004135"/>
    </source>
</evidence>
<evidence type="ECO:0000256" key="2">
    <source>
        <dbReference type="ARBA" id="ARBA00005898"/>
    </source>
</evidence>
<dbReference type="GO" id="GO:0016881">
    <property type="term" value="F:acid-amino acid ligase activity"/>
    <property type="evidence" value="ECO:0007669"/>
    <property type="project" value="UniProtKB-UniRule"/>
</dbReference>
<accession>A0A1Q2L1X2</accession>
<dbReference type="NCBIfam" id="NF001126">
    <property type="entry name" value="PRK00139.1-4"/>
    <property type="match status" value="1"/>
</dbReference>
<evidence type="ECO:0000313" key="14">
    <source>
        <dbReference type="Proteomes" id="UP000188184"/>
    </source>
</evidence>
<dbReference type="InterPro" id="IPR036615">
    <property type="entry name" value="Mur_ligase_C_dom_sf"/>
</dbReference>
<proteinExistence type="inferred from homology"/>
<protein>
    <recommendedName>
        <fullName evidence="8">UDP-N-acetylmuramyl-tripeptide synthetase</fullName>
        <ecNumber evidence="8">6.3.2.-</ecNumber>
    </recommendedName>
    <alternativeName>
        <fullName evidence="8">UDP-MurNAc-tripeptide synthetase</fullName>
    </alternativeName>
</protein>
<dbReference type="Gene3D" id="3.40.1390.10">
    <property type="entry name" value="MurE/MurF, N-terminal domain"/>
    <property type="match status" value="1"/>
</dbReference>
<evidence type="ECO:0000256" key="6">
    <source>
        <dbReference type="ARBA" id="ARBA00023306"/>
    </source>
</evidence>
<evidence type="ECO:0000313" key="13">
    <source>
        <dbReference type="EMBL" id="AQQ53882.1"/>
    </source>
</evidence>
<sequence length="486" mass="52734">MKTNELLMGLPHRLLSGGLPASIEHITMDSRDVQPGSLFVCIEGYTVDGHDFAEAAEDKGAAVIIASKPVNVRKAAVVLTDNTVRAMGLIAAKFYGYPSKSMKMIGVTGTNGKTSVAGMVHAILMQLGEKSALSGTIGFNLDGTLHQSANTTSDSLTTQRMIRQAADHGCNHMTMEVSSHGLILGRLAGVEFDTAIFTNLTHDHLDFHGTMEAYGQAKGLLFAQLGQNLQEKKQVVLNADDPWSKRYAEMTPYPVYTYGIAVPAQFMARDIKMTPSGTSFRLEYPEGEQMVSMGLLGHFNVSNALAALAALYAEGYRMEELAAALALIPPVNGRLEKVEHEAPVSIFIDYAHTPDAIEKTLHSVSQFKEKRIIFLVGTGGNRDLTKRPVMAEKASVADFVVLTTDDPRFEAYDSILSGLAAGMVHENYACVGDREEAVRFAVQQAEPGDIIVLAGKGHEDYQIVGNEKQPHSDKEIAIEEAKKKFC</sequence>
<dbReference type="GO" id="GO:0005737">
    <property type="term" value="C:cytoplasm"/>
    <property type="evidence" value="ECO:0007669"/>
    <property type="project" value="UniProtKB-SubCell"/>
</dbReference>
<feature type="domain" description="Mur ligase C-terminal" evidence="11">
    <location>
        <begin position="333"/>
        <end position="457"/>
    </location>
</feature>
<keyword evidence="14" id="KW-1185">Reference proteome</keyword>
<organism evidence="13 14">
    <name type="scientific">Planococcus lenghuensis</name>
    <dbReference type="NCBI Taxonomy" id="2213202"/>
    <lineage>
        <taxon>Bacteria</taxon>
        <taxon>Bacillati</taxon>
        <taxon>Bacillota</taxon>
        <taxon>Bacilli</taxon>
        <taxon>Bacillales</taxon>
        <taxon>Caryophanaceae</taxon>
        <taxon>Planococcus</taxon>
    </lineage>
</organism>
<comment type="similarity">
    <text evidence="2 8">Belongs to the MurCDEF family. MurE subfamily.</text>
</comment>
<dbReference type="SUPFAM" id="SSF53623">
    <property type="entry name" value="MurD-like peptide ligases, catalytic domain"/>
    <property type="match status" value="1"/>
</dbReference>
<dbReference type="InterPro" id="IPR035911">
    <property type="entry name" value="MurE/MurF_N"/>
</dbReference>
<dbReference type="NCBIfam" id="TIGR01085">
    <property type="entry name" value="murE"/>
    <property type="match status" value="1"/>
</dbReference>
<dbReference type="GO" id="GO:0071555">
    <property type="term" value="P:cell wall organization"/>
    <property type="evidence" value="ECO:0007669"/>
    <property type="project" value="UniProtKB-KW"/>
</dbReference>
<evidence type="ECO:0000256" key="8">
    <source>
        <dbReference type="HAMAP-Rule" id="MF_00208"/>
    </source>
</evidence>
<keyword evidence="6 8" id="KW-0131">Cell cycle</keyword>
<name>A0A1Q2L1X2_9BACL</name>
<dbReference type="SUPFAM" id="SSF53244">
    <property type="entry name" value="MurD-like peptide ligases, peptide-binding domain"/>
    <property type="match status" value="1"/>
</dbReference>
<evidence type="ECO:0000256" key="5">
    <source>
        <dbReference type="ARBA" id="ARBA00022984"/>
    </source>
</evidence>
<comment type="PTM">
    <text evidence="8">Carboxylation is probably crucial for Mg(2+) binding and, consequently, for the gamma-phosphate positioning of ATP.</text>
</comment>
<evidence type="ECO:0000259" key="11">
    <source>
        <dbReference type="Pfam" id="PF02875"/>
    </source>
</evidence>
<feature type="binding site" evidence="8">
    <location>
        <position position="30"/>
    </location>
    <ligand>
        <name>UDP-N-acetyl-alpha-D-muramoyl-L-alanyl-D-glutamate</name>
        <dbReference type="ChEBI" id="CHEBI:83900"/>
    </ligand>
</feature>
<dbReference type="UniPathway" id="UPA00219"/>
<comment type="subcellular location">
    <subcellularLocation>
        <location evidence="8 9">Cytoplasm</location>
    </subcellularLocation>
</comment>
<keyword evidence="8" id="KW-0067">ATP-binding</keyword>
<gene>
    <name evidence="8" type="primary">murE</name>
    <name evidence="13" type="ORF">B0X71_12800</name>
</gene>
<dbReference type="InterPro" id="IPR013221">
    <property type="entry name" value="Mur_ligase_cen"/>
</dbReference>
<feature type="modified residue" description="N6-carboxylysine" evidence="8">
    <location>
        <position position="218"/>
    </location>
</feature>
<evidence type="ECO:0000259" key="10">
    <source>
        <dbReference type="Pfam" id="PF01225"/>
    </source>
</evidence>
<keyword evidence="8" id="KW-0547">Nucleotide-binding</keyword>
<keyword evidence="4 8" id="KW-0133">Cell shape</keyword>
<dbReference type="InterPro" id="IPR000713">
    <property type="entry name" value="Mur_ligase_N"/>
</dbReference>
<evidence type="ECO:0000256" key="7">
    <source>
        <dbReference type="ARBA" id="ARBA00023316"/>
    </source>
</evidence>
<feature type="domain" description="Mur ligase N-terminal catalytic" evidence="10">
    <location>
        <begin position="23"/>
        <end position="78"/>
    </location>
</feature>
<dbReference type="AlphaFoldDB" id="A0A1Q2L1X2"/>
<reference evidence="13 14" key="1">
    <citation type="submission" date="2017-02" db="EMBL/GenBank/DDBJ databases">
        <title>The complete genomic sequence of a novel cold adapted crude oil-degrading bacterium Planococcus qaidamina Y42.</title>
        <authorList>
            <person name="Yang R."/>
        </authorList>
    </citation>
    <scope>NUCLEOTIDE SEQUENCE [LARGE SCALE GENOMIC DNA]</scope>
    <source>
        <strain evidence="13 14">Y42</strain>
    </source>
</reference>
<evidence type="ECO:0000256" key="1">
    <source>
        <dbReference type="ARBA" id="ARBA00004752"/>
    </source>
</evidence>
<dbReference type="KEGG" id="pmar:B0X71_12800"/>
<feature type="binding site" evidence="8">
    <location>
        <position position="186"/>
    </location>
    <ligand>
        <name>UDP-N-acetyl-alpha-D-muramoyl-L-alanyl-D-glutamate</name>
        <dbReference type="ChEBI" id="CHEBI:83900"/>
    </ligand>
</feature>
<dbReference type="GO" id="GO:0005524">
    <property type="term" value="F:ATP binding"/>
    <property type="evidence" value="ECO:0007669"/>
    <property type="project" value="UniProtKB-UniRule"/>
</dbReference>
<dbReference type="HAMAP" id="MF_00208">
    <property type="entry name" value="MurE"/>
    <property type="match status" value="1"/>
</dbReference>
<dbReference type="GO" id="GO:0051301">
    <property type="term" value="P:cell division"/>
    <property type="evidence" value="ECO:0007669"/>
    <property type="project" value="UniProtKB-KW"/>
</dbReference>
<dbReference type="Pfam" id="PF08245">
    <property type="entry name" value="Mur_ligase_M"/>
    <property type="match status" value="1"/>
</dbReference>
<dbReference type="Gene3D" id="3.40.1190.10">
    <property type="entry name" value="Mur-like, catalytic domain"/>
    <property type="match status" value="1"/>
</dbReference>
<dbReference type="Pfam" id="PF02875">
    <property type="entry name" value="Mur_ligase_C"/>
    <property type="match status" value="1"/>
</dbReference>
<keyword evidence="7 8" id="KW-0961">Cell wall biogenesis/degradation</keyword>
<evidence type="ECO:0000256" key="4">
    <source>
        <dbReference type="ARBA" id="ARBA00022960"/>
    </source>
</evidence>
<dbReference type="Gene3D" id="3.90.190.20">
    <property type="entry name" value="Mur ligase, C-terminal domain"/>
    <property type="match status" value="1"/>
</dbReference>
<dbReference type="PANTHER" id="PTHR23135">
    <property type="entry name" value="MUR LIGASE FAMILY MEMBER"/>
    <property type="match status" value="1"/>
</dbReference>
<dbReference type="InterPro" id="IPR005761">
    <property type="entry name" value="UDP-N-AcMur-Glu-dNH2Pim_ligase"/>
</dbReference>
<feature type="binding site" evidence="8">
    <location>
        <position position="178"/>
    </location>
    <ligand>
        <name>UDP-N-acetyl-alpha-D-muramoyl-L-alanyl-D-glutamate</name>
        <dbReference type="ChEBI" id="CHEBI:83900"/>
    </ligand>
</feature>
<dbReference type="GO" id="GO:0009252">
    <property type="term" value="P:peptidoglycan biosynthetic process"/>
    <property type="evidence" value="ECO:0007669"/>
    <property type="project" value="UniProtKB-UniRule"/>
</dbReference>
<evidence type="ECO:0000256" key="3">
    <source>
        <dbReference type="ARBA" id="ARBA00022618"/>
    </source>
</evidence>
<dbReference type="SUPFAM" id="SSF63418">
    <property type="entry name" value="MurE/MurF N-terminal domain"/>
    <property type="match status" value="1"/>
</dbReference>
<keyword evidence="3 8" id="KW-0132">Cell division</keyword>
<keyword evidence="5 8" id="KW-0573">Peptidoglycan synthesis</keyword>
<dbReference type="InterPro" id="IPR036565">
    <property type="entry name" value="Mur-like_cat_sf"/>
</dbReference>
<dbReference type="OrthoDB" id="9800958at2"/>
<dbReference type="RefSeq" id="WP_077589780.1">
    <property type="nucleotide sequence ID" value="NZ_CP019640.1"/>
</dbReference>
<keyword evidence="8" id="KW-0460">Magnesium</keyword>
<comment type="cofactor">
    <cofactor evidence="8">
        <name>Mg(2+)</name>
        <dbReference type="ChEBI" id="CHEBI:18420"/>
    </cofactor>
</comment>
<keyword evidence="8" id="KW-0963">Cytoplasm</keyword>
<dbReference type="GO" id="GO:0000287">
    <property type="term" value="F:magnesium ion binding"/>
    <property type="evidence" value="ECO:0007669"/>
    <property type="project" value="UniProtKB-UniRule"/>
</dbReference>
<dbReference type="EC" id="6.3.2.-" evidence="8"/>
<keyword evidence="8 13" id="KW-0436">Ligase</keyword>
<comment type="pathway">
    <text evidence="1 8 9">Cell wall biogenesis; peptidoglycan biosynthesis.</text>
</comment>
<feature type="binding site" evidence="8">
    <location>
        <begin position="109"/>
        <end position="115"/>
    </location>
    <ligand>
        <name>ATP</name>
        <dbReference type="ChEBI" id="CHEBI:30616"/>
    </ligand>
</feature>
<feature type="binding site" evidence="8">
    <location>
        <position position="150"/>
    </location>
    <ligand>
        <name>UDP-N-acetyl-alpha-D-muramoyl-L-alanyl-D-glutamate</name>
        <dbReference type="ChEBI" id="CHEBI:83900"/>
    </ligand>
</feature>
<dbReference type="InterPro" id="IPR004101">
    <property type="entry name" value="Mur_ligase_C"/>
</dbReference>
<dbReference type="EMBL" id="CP019640">
    <property type="protein sequence ID" value="AQQ53882.1"/>
    <property type="molecule type" value="Genomic_DNA"/>
</dbReference>
<evidence type="ECO:0000259" key="12">
    <source>
        <dbReference type="Pfam" id="PF08245"/>
    </source>
</evidence>
<comment type="function">
    <text evidence="8">Catalyzes the addition of an amino acid to the nucleotide precursor UDP-N-acetylmuramoyl-L-alanyl-D-glutamate (UMAG) in the biosynthesis of bacterial cell-wall peptidoglycan.</text>
</comment>
<dbReference type="GO" id="GO:0008360">
    <property type="term" value="P:regulation of cell shape"/>
    <property type="evidence" value="ECO:0007669"/>
    <property type="project" value="UniProtKB-KW"/>
</dbReference>
<feature type="domain" description="Mur ligase central" evidence="12">
    <location>
        <begin position="107"/>
        <end position="310"/>
    </location>
</feature>
<dbReference type="Proteomes" id="UP000188184">
    <property type="component" value="Chromosome"/>
</dbReference>
<feature type="binding site" evidence="8">
    <location>
        <begin position="151"/>
        <end position="152"/>
    </location>
    <ligand>
        <name>UDP-N-acetyl-alpha-D-muramoyl-L-alanyl-D-glutamate</name>
        <dbReference type="ChEBI" id="CHEBI:83900"/>
    </ligand>
</feature>
<comment type="caution">
    <text evidence="8">Lacks conserved residue(s) required for the propagation of feature annotation.</text>
</comment>
<dbReference type="PANTHER" id="PTHR23135:SF4">
    <property type="entry name" value="UDP-N-ACETYLMURAMOYL-L-ALANYL-D-GLUTAMATE--2,6-DIAMINOPIMELATE LIGASE MURE HOMOLOG, CHLOROPLASTIC"/>
    <property type="match status" value="1"/>
</dbReference>